<dbReference type="RefSeq" id="WP_073338333.1">
    <property type="nucleotide sequence ID" value="NZ_FQXM01000010.1"/>
</dbReference>
<reference evidence="2 3" key="1">
    <citation type="submission" date="2016-11" db="EMBL/GenBank/DDBJ databases">
        <authorList>
            <person name="Jaros S."/>
            <person name="Januszkiewicz K."/>
            <person name="Wedrychowicz H."/>
        </authorList>
    </citation>
    <scope>NUCLEOTIDE SEQUENCE [LARGE SCALE GENOMIC DNA]</scope>
    <source>
        <strain evidence="2 3">DSM 8605</strain>
    </source>
</reference>
<dbReference type="GO" id="GO:0032259">
    <property type="term" value="P:methylation"/>
    <property type="evidence" value="ECO:0007669"/>
    <property type="project" value="UniProtKB-KW"/>
</dbReference>
<protein>
    <submittedName>
        <fullName evidence="2">Methyltransferase domain-containing protein</fullName>
    </submittedName>
</protein>
<dbReference type="GO" id="GO:0008168">
    <property type="term" value="F:methyltransferase activity"/>
    <property type="evidence" value="ECO:0007669"/>
    <property type="project" value="UniProtKB-KW"/>
</dbReference>
<dbReference type="AlphaFoldDB" id="A0A1M5V3V0"/>
<keyword evidence="2" id="KW-0808">Transferase</keyword>
<dbReference type="Gene3D" id="3.40.50.150">
    <property type="entry name" value="Vaccinia Virus protein VP39"/>
    <property type="match status" value="1"/>
</dbReference>
<dbReference type="InterPro" id="IPR029063">
    <property type="entry name" value="SAM-dependent_MTases_sf"/>
</dbReference>
<keyword evidence="3" id="KW-1185">Reference proteome</keyword>
<dbReference type="CDD" id="cd02440">
    <property type="entry name" value="AdoMet_MTases"/>
    <property type="match status" value="1"/>
</dbReference>
<evidence type="ECO:0000259" key="1">
    <source>
        <dbReference type="Pfam" id="PF13847"/>
    </source>
</evidence>
<dbReference type="Pfam" id="PF13847">
    <property type="entry name" value="Methyltransf_31"/>
    <property type="match status" value="1"/>
</dbReference>
<evidence type="ECO:0000313" key="3">
    <source>
        <dbReference type="Proteomes" id="UP000184447"/>
    </source>
</evidence>
<dbReference type="OrthoDB" id="9784101at2"/>
<evidence type="ECO:0000313" key="2">
    <source>
        <dbReference type="EMBL" id="SHH69623.1"/>
    </source>
</evidence>
<accession>A0A1M5V3V0</accession>
<dbReference type="InterPro" id="IPR025714">
    <property type="entry name" value="Methyltranfer_dom"/>
</dbReference>
<dbReference type="EMBL" id="FQXM01000010">
    <property type="protein sequence ID" value="SHH69623.1"/>
    <property type="molecule type" value="Genomic_DNA"/>
</dbReference>
<sequence>MKKFDPQNKNKLDSPERKKLLPPDKVLNIIGIEKNMVIADIGCGTGYFSIPIAKLVGPKSKIYAIDISNEMLIETEKKAEEAEITNIITMKAGEESFDLLENSCDMVFSSTVLHEVDCPQEFLLQCKKIINEKGSIIILDWNKVEGKVGPPINHRISVDRVEEYAKEVGLNMDSVAYLGNNFYIIKLVL</sequence>
<dbReference type="PANTHER" id="PTHR43591">
    <property type="entry name" value="METHYLTRANSFERASE"/>
    <property type="match status" value="1"/>
</dbReference>
<dbReference type="STRING" id="1121316.SAMN02745207_02035"/>
<name>A0A1M5V3V0_9CLOT</name>
<gene>
    <name evidence="2" type="ORF">SAMN02745207_02035</name>
</gene>
<proteinExistence type="predicted"/>
<dbReference type="Proteomes" id="UP000184447">
    <property type="component" value="Unassembled WGS sequence"/>
</dbReference>
<dbReference type="SUPFAM" id="SSF53335">
    <property type="entry name" value="S-adenosyl-L-methionine-dependent methyltransferases"/>
    <property type="match status" value="1"/>
</dbReference>
<feature type="domain" description="Methyltransferase" evidence="1">
    <location>
        <begin position="33"/>
        <end position="142"/>
    </location>
</feature>
<keyword evidence="2" id="KW-0489">Methyltransferase</keyword>
<organism evidence="2 3">
    <name type="scientific">Clostridium grantii DSM 8605</name>
    <dbReference type="NCBI Taxonomy" id="1121316"/>
    <lineage>
        <taxon>Bacteria</taxon>
        <taxon>Bacillati</taxon>
        <taxon>Bacillota</taxon>
        <taxon>Clostridia</taxon>
        <taxon>Eubacteriales</taxon>
        <taxon>Clostridiaceae</taxon>
        <taxon>Clostridium</taxon>
    </lineage>
</organism>
<dbReference type="PANTHER" id="PTHR43591:SF24">
    <property type="entry name" value="2-METHOXY-6-POLYPRENYL-1,4-BENZOQUINOL METHYLASE, MITOCHONDRIAL"/>
    <property type="match status" value="1"/>
</dbReference>